<organism evidence="2 3">
    <name type="scientific">Pleurodeles waltl</name>
    <name type="common">Iberian ribbed newt</name>
    <dbReference type="NCBI Taxonomy" id="8319"/>
    <lineage>
        <taxon>Eukaryota</taxon>
        <taxon>Metazoa</taxon>
        <taxon>Chordata</taxon>
        <taxon>Craniata</taxon>
        <taxon>Vertebrata</taxon>
        <taxon>Euteleostomi</taxon>
        <taxon>Amphibia</taxon>
        <taxon>Batrachia</taxon>
        <taxon>Caudata</taxon>
        <taxon>Salamandroidea</taxon>
        <taxon>Salamandridae</taxon>
        <taxon>Pleurodelinae</taxon>
        <taxon>Pleurodeles</taxon>
    </lineage>
</organism>
<feature type="region of interest" description="Disordered" evidence="1">
    <location>
        <begin position="1"/>
        <end position="33"/>
    </location>
</feature>
<sequence>MVLQGRLPDSSNPKLGAMADLPHTARSGTRSPPCSLRWVRPHGKPQIEQKVLLANLQDRIKEQCKKMICGATYDSMSNRAKYVIKKHWFDPEHGTPTPRTTNVDI</sequence>
<dbReference type="EMBL" id="JANPWB010000006">
    <property type="protein sequence ID" value="KAJ1175960.1"/>
    <property type="molecule type" value="Genomic_DNA"/>
</dbReference>
<name>A0AAV7TH22_PLEWA</name>
<accession>A0AAV7TH22</accession>
<evidence type="ECO:0000313" key="3">
    <source>
        <dbReference type="Proteomes" id="UP001066276"/>
    </source>
</evidence>
<dbReference type="Proteomes" id="UP001066276">
    <property type="component" value="Chromosome 3_2"/>
</dbReference>
<protein>
    <submittedName>
        <fullName evidence="2">Uncharacterized protein</fullName>
    </submittedName>
</protein>
<proteinExistence type="predicted"/>
<reference evidence="2" key="1">
    <citation type="journal article" date="2022" name="bioRxiv">
        <title>Sequencing and chromosome-scale assembly of the giantPleurodeles waltlgenome.</title>
        <authorList>
            <person name="Brown T."/>
            <person name="Elewa A."/>
            <person name="Iarovenko S."/>
            <person name="Subramanian E."/>
            <person name="Araus A.J."/>
            <person name="Petzold A."/>
            <person name="Susuki M."/>
            <person name="Suzuki K.-i.T."/>
            <person name="Hayashi T."/>
            <person name="Toyoda A."/>
            <person name="Oliveira C."/>
            <person name="Osipova E."/>
            <person name="Leigh N.D."/>
            <person name="Simon A."/>
            <person name="Yun M.H."/>
        </authorList>
    </citation>
    <scope>NUCLEOTIDE SEQUENCE</scope>
    <source>
        <strain evidence="2">20211129_DDA</strain>
        <tissue evidence="2">Liver</tissue>
    </source>
</reference>
<comment type="caution">
    <text evidence="2">The sequence shown here is derived from an EMBL/GenBank/DDBJ whole genome shotgun (WGS) entry which is preliminary data.</text>
</comment>
<keyword evidence="3" id="KW-1185">Reference proteome</keyword>
<evidence type="ECO:0000313" key="2">
    <source>
        <dbReference type="EMBL" id="KAJ1175960.1"/>
    </source>
</evidence>
<gene>
    <name evidence="2" type="ORF">NDU88_001245</name>
</gene>
<dbReference type="AlphaFoldDB" id="A0AAV7TH22"/>
<evidence type="ECO:0000256" key="1">
    <source>
        <dbReference type="SAM" id="MobiDB-lite"/>
    </source>
</evidence>